<feature type="chain" id="PRO_5047314177" evidence="2">
    <location>
        <begin position="28"/>
        <end position="351"/>
    </location>
</feature>
<evidence type="ECO:0000256" key="2">
    <source>
        <dbReference type="SAM" id="SignalP"/>
    </source>
</evidence>
<protein>
    <submittedName>
        <fullName evidence="3">Extracellular solute-binding protein</fullName>
    </submittedName>
</protein>
<proteinExistence type="predicted"/>
<reference evidence="3 4" key="1">
    <citation type="submission" date="2023-12" db="EMBL/GenBank/DDBJ databases">
        <title>A. evansii MAY27, complete genome.</title>
        <authorList>
            <person name="Wang Y."/>
        </authorList>
    </citation>
    <scope>NUCLEOTIDE SEQUENCE [LARGE SCALE GENOMIC DNA]</scope>
    <source>
        <strain evidence="3 4">MAY27</strain>
    </source>
</reference>
<evidence type="ECO:0000313" key="4">
    <source>
        <dbReference type="Proteomes" id="UP001626593"/>
    </source>
</evidence>
<dbReference type="PANTHER" id="PTHR30006">
    <property type="entry name" value="THIAMINE-BINDING PERIPLASMIC PROTEIN-RELATED"/>
    <property type="match status" value="1"/>
</dbReference>
<dbReference type="Pfam" id="PF13416">
    <property type="entry name" value="SBP_bac_8"/>
    <property type="match status" value="1"/>
</dbReference>
<evidence type="ECO:0000256" key="1">
    <source>
        <dbReference type="ARBA" id="ARBA00022729"/>
    </source>
</evidence>
<keyword evidence="4" id="KW-1185">Reference proteome</keyword>
<feature type="signal peptide" evidence="2">
    <location>
        <begin position="1"/>
        <end position="27"/>
    </location>
</feature>
<dbReference type="EMBL" id="CP141259">
    <property type="protein sequence ID" value="WRL48750.1"/>
    <property type="molecule type" value="Genomic_DNA"/>
</dbReference>
<dbReference type="PANTHER" id="PTHR30006:SF24">
    <property type="entry name" value="SLL0237 PROTEIN"/>
    <property type="match status" value="1"/>
</dbReference>
<evidence type="ECO:0000313" key="3">
    <source>
        <dbReference type="EMBL" id="WRL48750.1"/>
    </source>
</evidence>
<accession>A0ABZ1ASA4</accession>
<sequence length="351" mass="39368">MSWLGEFRIWSRVAVTAALAWATVAGAQSGAANEPIYMYRGDDRAARLVDKAKAEGKLVLYTSLATTESLPLTQAFEKKYGIKVEMWRAVSEKVVQRTVAEAQGKRFAVDVVETNGPELEMLTREKLLSEFYSPYLADLPASALPAHRQWVSDRVNFFVVAYNTTKVRRDELPRSYEGFADPKWKGRIGIEATDHEWLATLVKHWGKDKGMAFFRRLADLKPDVRKGHTLLSELVAAGEVPVGLTVYNTYAESMKRRGGPVDWVPVEPVVGRPQGVAVARNAPHPYAALLFADFLLSPEGQELFNSMGRVPVSRKVKTELNDFTYTMVDPATVLDEAQVWEKTWNELFLGQ</sequence>
<dbReference type="Gene3D" id="3.40.190.10">
    <property type="entry name" value="Periplasmic binding protein-like II"/>
    <property type="match status" value="2"/>
</dbReference>
<dbReference type="SUPFAM" id="SSF53850">
    <property type="entry name" value="Periplasmic binding protein-like II"/>
    <property type="match status" value="1"/>
</dbReference>
<organism evidence="3 4">
    <name type="scientific">Aromatoleum evansii</name>
    <name type="common">Azoarcus evansii</name>
    <dbReference type="NCBI Taxonomy" id="59406"/>
    <lineage>
        <taxon>Bacteria</taxon>
        <taxon>Pseudomonadati</taxon>
        <taxon>Pseudomonadota</taxon>
        <taxon>Betaproteobacteria</taxon>
        <taxon>Rhodocyclales</taxon>
        <taxon>Rhodocyclaceae</taxon>
        <taxon>Aromatoleum</taxon>
    </lineage>
</organism>
<keyword evidence="1 2" id="KW-0732">Signal</keyword>
<name>A0ABZ1ASA4_AROEV</name>
<dbReference type="RefSeq" id="WP_407280906.1">
    <property type="nucleotide sequence ID" value="NZ_CP141259.1"/>
</dbReference>
<gene>
    <name evidence="3" type="ORF">U5817_12065</name>
</gene>
<dbReference type="InterPro" id="IPR006059">
    <property type="entry name" value="SBP"/>
</dbReference>
<dbReference type="Proteomes" id="UP001626593">
    <property type="component" value="Chromosome"/>
</dbReference>